<dbReference type="AlphaFoldDB" id="V5SJQ0"/>
<evidence type="ECO:0000313" key="1">
    <source>
        <dbReference type="EMBL" id="AHB50199.1"/>
    </source>
</evidence>
<accession>V5SJQ0</accession>
<gene>
    <name evidence="1" type="ORF">W911_10720</name>
</gene>
<dbReference type="HOGENOM" id="CLU_1132391_0_0_5"/>
<dbReference type="KEGG" id="hni:W911_10720"/>
<reference evidence="1 2" key="1">
    <citation type="journal article" date="2014" name="Genome Announc.">
        <title>Complete Genome Sequence of Hyphomicrobium nitrativorans Strain NL23, a Denitrifying Bacterium Isolated from Biofilm of a Methanol-Fed Denitrification System Treating Seawater at the Montreal Biodome.</title>
        <authorList>
            <person name="Martineau C."/>
            <person name="Villeneuve C."/>
            <person name="Mauffrey F."/>
            <person name="Villemur R."/>
        </authorList>
    </citation>
    <scope>NUCLEOTIDE SEQUENCE [LARGE SCALE GENOMIC DNA]</scope>
    <source>
        <strain evidence="1">NL23</strain>
    </source>
</reference>
<proteinExistence type="predicted"/>
<dbReference type="STRING" id="1029756.W911_10720"/>
<organism evidence="1 2">
    <name type="scientific">Hyphomicrobium nitrativorans NL23</name>
    <dbReference type="NCBI Taxonomy" id="1029756"/>
    <lineage>
        <taxon>Bacteria</taxon>
        <taxon>Pseudomonadati</taxon>
        <taxon>Pseudomonadota</taxon>
        <taxon>Alphaproteobacteria</taxon>
        <taxon>Hyphomicrobiales</taxon>
        <taxon>Hyphomicrobiaceae</taxon>
        <taxon>Hyphomicrobium</taxon>
    </lineage>
</organism>
<evidence type="ECO:0000313" key="2">
    <source>
        <dbReference type="Proteomes" id="UP000018542"/>
    </source>
</evidence>
<name>V5SJQ0_9HYPH</name>
<dbReference type="Proteomes" id="UP000018542">
    <property type="component" value="Chromosome"/>
</dbReference>
<dbReference type="PATRIC" id="fig|1029756.8.peg.2230"/>
<dbReference type="EMBL" id="CP006912">
    <property type="protein sequence ID" value="AHB50199.1"/>
    <property type="molecule type" value="Genomic_DNA"/>
</dbReference>
<keyword evidence="2" id="KW-1185">Reference proteome</keyword>
<sequence length="245" mass="26799">MNSGGFRIERHGADVAESDAEPLVERRHLDERAMKIDRGIVPGIAREAHDALRLSEPVCANEMRALGIARERGEEAADLALRGLVSEHRQRKRRFRHEHVAGNAFERGARGIGRAFVIAGDDGPLSLPFEHNLRGAEHVPGGDQTNSDAAEVARLAVCRRFEAPRAVHAEPELHYLDGFGRRQHGVMPGARMIAVSVRDDGAGNGAGWIDVDVGGCAIEPAVRWVEPLIDAGRTHERKHPLIYPA</sequence>
<protein>
    <submittedName>
        <fullName evidence="1">Uncharacterized protein</fullName>
    </submittedName>
</protein>